<accession>A0AAN8NE70</accession>
<comment type="caution">
    <text evidence="2">The sequence shown here is derived from an EMBL/GenBank/DDBJ whole genome shotgun (WGS) entry which is preliminary data.</text>
</comment>
<dbReference type="Proteomes" id="UP001307849">
    <property type="component" value="Unassembled WGS sequence"/>
</dbReference>
<evidence type="ECO:0000256" key="1">
    <source>
        <dbReference type="SAM" id="MobiDB-lite"/>
    </source>
</evidence>
<evidence type="ECO:0000313" key="3">
    <source>
        <dbReference type="Proteomes" id="UP001307849"/>
    </source>
</evidence>
<reference evidence="2 3" key="1">
    <citation type="submission" date="2019-10" db="EMBL/GenBank/DDBJ databases">
        <authorList>
            <person name="Palmer J.M."/>
        </authorList>
    </citation>
    <scope>NUCLEOTIDE SEQUENCE [LARGE SCALE GENOMIC DNA]</scope>
    <source>
        <strain evidence="2 3">TWF506</strain>
    </source>
</reference>
<proteinExistence type="predicted"/>
<gene>
    <name evidence="2" type="ORF">TWF506_007229</name>
</gene>
<dbReference type="AlphaFoldDB" id="A0AAN8NE70"/>
<protein>
    <submittedName>
        <fullName evidence="2">Uncharacterized protein</fullName>
    </submittedName>
</protein>
<name>A0AAN8NE70_9PEZI</name>
<keyword evidence="3" id="KW-1185">Reference proteome</keyword>
<sequence>MCQVDTVPQLDGELTETRNKQLSPAHKKKDDAMHEHKSRFVISRVGEVQAQFGTNNSKVRGLEDDADQKLYWTSEPLASVALTEPEKYINISNEKRTWRFCFKRFRSN</sequence>
<dbReference type="EMBL" id="JAVHJM010000004">
    <property type="protein sequence ID" value="KAK6514867.1"/>
    <property type="molecule type" value="Genomic_DNA"/>
</dbReference>
<feature type="region of interest" description="Disordered" evidence="1">
    <location>
        <begin position="1"/>
        <end position="34"/>
    </location>
</feature>
<evidence type="ECO:0000313" key="2">
    <source>
        <dbReference type="EMBL" id="KAK6514867.1"/>
    </source>
</evidence>
<organism evidence="2 3">
    <name type="scientific">Arthrobotrys conoides</name>
    <dbReference type="NCBI Taxonomy" id="74498"/>
    <lineage>
        <taxon>Eukaryota</taxon>
        <taxon>Fungi</taxon>
        <taxon>Dikarya</taxon>
        <taxon>Ascomycota</taxon>
        <taxon>Pezizomycotina</taxon>
        <taxon>Orbiliomycetes</taxon>
        <taxon>Orbiliales</taxon>
        <taxon>Orbiliaceae</taxon>
        <taxon>Arthrobotrys</taxon>
    </lineage>
</organism>